<dbReference type="EMBL" id="BHXQ01000005">
    <property type="protein sequence ID" value="GCC52581.1"/>
    <property type="molecule type" value="Genomic_DNA"/>
</dbReference>
<dbReference type="SUPFAM" id="SSF53187">
    <property type="entry name" value="Zn-dependent exopeptidases"/>
    <property type="match status" value="1"/>
</dbReference>
<reference evidence="1 2" key="1">
    <citation type="submission" date="2018-11" db="EMBL/GenBank/DDBJ databases">
        <title>Chryseotalea sanarue gen. nov., sp., nov., a member of the family Cytophagaceae, isolated from a brackish lake in Hamamatsu Japan.</title>
        <authorList>
            <person name="Maejima Y."/>
            <person name="Iino T."/>
            <person name="Muraguchi Y."/>
            <person name="Fukuda K."/>
            <person name="Ohkuma M."/>
            <person name="Moriuchi R."/>
            <person name="Dohra H."/>
            <person name="Kimbara K."/>
            <person name="Shintani M."/>
        </authorList>
    </citation>
    <scope>NUCLEOTIDE SEQUENCE [LARGE SCALE GENOMIC DNA]</scope>
    <source>
        <strain evidence="1 2">Ys</strain>
    </source>
</reference>
<dbReference type="Pfam" id="PF05013">
    <property type="entry name" value="FGase"/>
    <property type="match status" value="1"/>
</dbReference>
<gene>
    <name evidence="1" type="ORF">SanaruYs_28180</name>
</gene>
<keyword evidence="2" id="KW-1185">Reference proteome</keyword>
<protein>
    <submittedName>
        <fullName evidence="1">N-formylglutamate amidohydrolase</fullName>
    </submittedName>
</protein>
<comment type="caution">
    <text evidence="1">The sequence shown here is derived from an EMBL/GenBank/DDBJ whole genome shotgun (WGS) entry which is preliminary data.</text>
</comment>
<accession>A0A401UCD8</accession>
<dbReference type="AlphaFoldDB" id="A0A401UCD8"/>
<evidence type="ECO:0000313" key="1">
    <source>
        <dbReference type="EMBL" id="GCC52581.1"/>
    </source>
</evidence>
<dbReference type="RefSeq" id="WP_127123238.1">
    <property type="nucleotide sequence ID" value="NZ_BHXQ01000005.1"/>
</dbReference>
<proteinExistence type="predicted"/>
<organism evidence="1 2">
    <name type="scientific">Chryseotalea sanaruensis</name>
    <dbReference type="NCBI Taxonomy" id="2482724"/>
    <lineage>
        <taxon>Bacteria</taxon>
        <taxon>Pseudomonadati</taxon>
        <taxon>Bacteroidota</taxon>
        <taxon>Cytophagia</taxon>
        <taxon>Cytophagales</taxon>
        <taxon>Chryseotaleaceae</taxon>
        <taxon>Chryseotalea</taxon>
    </lineage>
</organism>
<dbReference type="InterPro" id="IPR007709">
    <property type="entry name" value="N-FG_amidohydro"/>
</dbReference>
<dbReference type="Gene3D" id="3.40.630.40">
    <property type="entry name" value="Zn-dependent exopeptidases"/>
    <property type="match status" value="1"/>
</dbReference>
<dbReference type="GO" id="GO:0016787">
    <property type="term" value="F:hydrolase activity"/>
    <property type="evidence" value="ECO:0007669"/>
    <property type="project" value="UniProtKB-KW"/>
</dbReference>
<evidence type="ECO:0000313" key="2">
    <source>
        <dbReference type="Proteomes" id="UP000288227"/>
    </source>
</evidence>
<keyword evidence="1" id="KW-0378">Hydrolase</keyword>
<dbReference type="Proteomes" id="UP000288227">
    <property type="component" value="Unassembled WGS sequence"/>
</dbReference>
<name>A0A401UCD8_9BACT</name>
<dbReference type="OrthoDB" id="9815326at2"/>
<sequence length="221" mass="24915">MTVTKNIIITCEHGGNQIPIRYRSLFDENALQQTTAWDEGALDLALSLAEELDVPCFAHQTSRLLVDVNLSLGNKGLFILNSTLLGDADRQNILERYYFPYRLRLENTIAMSDKALVHVSLHTTPEQQTDITLIFNSKRTLENECALILIDALNNSSNSFRVSTQDVANTLEDSFVQYLRTRFDDEAYAGLTLIVHPRLTSDENIIVLVEKLSKALSLLRS</sequence>